<protein>
    <submittedName>
        <fullName evidence="9">Aquaporin family protein</fullName>
    </submittedName>
</protein>
<proteinExistence type="inferred from homology"/>
<evidence type="ECO:0000256" key="6">
    <source>
        <dbReference type="ARBA" id="ARBA00023136"/>
    </source>
</evidence>
<feature type="transmembrane region" description="Helical" evidence="8">
    <location>
        <begin position="134"/>
        <end position="152"/>
    </location>
</feature>
<keyword evidence="3 7" id="KW-0813">Transport</keyword>
<name>A0A9D1W6Z8_9SPHI</name>
<feature type="transmembrane region" description="Helical" evidence="8">
    <location>
        <begin position="213"/>
        <end position="241"/>
    </location>
</feature>
<keyword evidence="5 8" id="KW-1133">Transmembrane helix</keyword>
<dbReference type="AlphaFoldDB" id="A0A9D1W6Z8"/>
<evidence type="ECO:0000313" key="9">
    <source>
        <dbReference type="EMBL" id="HIX53641.1"/>
    </source>
</evidence>
<evidence type="ECO:0000256" key="2">
    <source>
        <dbReference type="ARBA" id="ARBA00006175"/>
    </source>
</evidence>
<dbReference type="PRINTS" id="PR00783">
    <property type="entry name" value="MINTRINSICP"/>
</dbReference>
<dbReference type="SUPFAM" id="SSF81338">
    <property type="entry name" value="Aquaporin-like"/>
    <property type="match status" value="1"/>
</dbReference>
<keyword evidence="4 7" id="KW-0812">Transmembrane</keyword>
<dbReference type="Proteomes" id="UP000824156">
    <property type="component" value="Unassembled WGS sequence"/>
</dbReference>
<keyword evidence="6 8" id="KW-0472">Membrane</keyword>
<feature type="transmembrane region" description="Helical" evidence="8">
    <location>
        <begin position="6"/>
        <end position="27"/>
    </location>
</feature>
<evidence type="ECO:0000256" key="1">
    <source>
        <dbReference type="ARBA" id="ARBA00004141"/>
    </source>
</evidence>
<evidence type="ECO:0000256" key="3">
    <source>
        <dbReference type="ARBA" id="ARBA00022448"/>
    </source>
</evidence>
<gene>
    <name evidence="9" type="ORF">H9853_01340</name>
</gene>
<evidence type="ECO:0000256" key="7">
    <source>
        <dbReference type="RuleBase" id="RU000477"/>
    </source>
</evidence>
<dbReference type="GO" id="GO:0005886">
    <property type="term" value="C:plasma membrane"/>
    <property type="evidence" value="ECO:0007669"/>
    <property type="project" value="TreeGrafter"/>
</dbReference>
<dbReference type="PANTHER" id="PTHR43829">
    <property type="entry name" value="AQUAPORIN OR AQUAGLYCEROPORIN RELATED"/>
    <property type="match status" value="1"/>
</dbReference>
<reference evidence="9" key="1">
    <citation type="journal article" date="2021" name="PeerJ">
        <title>Extensive microbial diversity within the chicken gut microbiome revealed by metagenomics and culture.</title>
        <authorList>
            <person name="Gilroy R."/>
            <person name="Ravi A."/>
            <person name="Getino M."/>
            <person name="Pursley I."/>
            <person name="Horton D.L."/>
            <person name="Alikhan N.F."/>
            <person name="Baker D."/>
            <person name="Gharbi K."/>
            <person name="Hall N."/>
            <person name="Watson M."/>
            <person name="Adriaenssens E.M."/>
            <person name="Foster-Nyarko E."/>
            <person name="Jarju S."/>
            <person name="Secka A."/>
            <person name="Antonio M."/>
            <person name="Oren A."/>
            <person name="Chaudhuri R.R."/>
            <person name="La Ragione R."/>
            <person name="Hildebrand F."/>
            <person name="Pallen M.J."/>
        </authorList>
    </citation>
    <scope>NUCLEOTIDE SEQUENCE</scope>
    <source>
        <strain evidence="9">1719</strain>
    </source>
</reference>
<comment type="similarity">
    <text evidence="2 7">Belongs to the MIP/aquaporin (TC 1.A.8) family.</text>
</comment>
<reference evidence="9" key="2">
    <citation type="submission" date="2021-04" db="EMBL/GenBank/DDBJ databases">
        <authorList>
            <person name="Gilroy R."/>
        </authorList>
    </citation>
    <scope>NUCLEOTIDE SEQUENCE</scope>
    <source>
        <strain evidence="9">1719</strain>
    </source>
</reference>
<comment type="subcellular location">
    <subcellularLocation>
        <location evidence="1">Membrane</location>
        <topology evidence="1">Multi-pass membrane protein</topology>
    </subcellularLocation>
</comment>
<evidence type="ECO:0000256" key="8">
    <source>
        <dbReference type="SAM" id="Phobius"/>
    </source>
</evidence>
<dbReference type="InterPro" id="IPR022357">
    <property type="entry name" value="MIP_CS"/>
</dbReference>
<dbReference type="InterPro" id="IPR050363">
    <property type="entry name" value="MIP/Aquaporin"/>
</dbReference>
<sequence length="242" mass="25202">MSIFTAELIGTALLILLGEGVVANVLLKKTNGNNSGWIVITTAWALAVYTGVVVAGPVSGAHLNPAVTVAFWASGDIPTNHVLSYLSAQFIGAGIGALLVYLIYKDHFSITDDAGAKQAVFCTSPSIRNLPINLISEVVGTFVLIFAIFNFANPTIEASGSPIGMGSLGALPVALIVWVIGLSLGGTTGYAINPARDLAPRVIHALLPIKNKAGFNISYAWVPVIGPILGALIATCLYLYIK</sequence>
<accession>A0A9D1W6Z8</accession>
<dbReference type="NCBIfam" id="TIGR00861">
    <property type="entry name" value="MIP"/>
    <property type="match status" value="1"/>
</dbReference>
<comment type="caution">
    <text evidence="9">The sequence shown here is derived from an EMBL/GenBank/DDBJ whole genome shotgun (WGS) entry which is preliminary data.</text>
</comment>
<feature type="transmembrane region" description="Helical" evidence="8">
    <location>
        <begin position="82"/>
        <end position="104"/>
    </location>
</feature>
<dbReference type="PROSITE" id="PS00221">
    <property type="entry name" value="MIP"/>
    <property type="match status" value="1"/>
</dbReference>
<dbReference type="InterPro" id="IPR000425">
    <property type="entry name" value="MIP"/>
</dbReference>
<evidence type="ECO:0000256" key="4">
    <source>
        <dbReference type="ARBA" id="ARBA00022692"/>
    </source>
</evidence>
<dbReference type="InterPro" id="IPR023271">
    <property type="entry name" value="Aquaporin-like"/>
</dbReference>
<dbReference type="Pfam" id="PF00230">
    <property type="entry name" value="MIP"/>
    <property type="match status" value="1"/>
</dbReference>
<dbReference type="EMBL" id="DXEZ01000036">
    <property type="protein sequence ID" value="HIX53641.1"/>
    <property type="molecule type" value="Genomic_DNA"/>
</dbReference>
<organism evidence="9 10">
    <name type="scientific">Candidatus Sphingobacterium stercoripullorum</name>
    <dbReference type="NCBI Taxonomy" id="2838759"/>
    <lineage>
        <taxon>Bacteria</taxon>
        <taxon>Pseudomonadati</taxon>
        <taxon>Bacteroidota</taxon>
        <taxon>Sphingobacteriia</taxon>
        <taxon>Sphingobacteriales</taxon>
        <taxon>Sphingobacteriaceae</taxon>
        <taxon>Sphingobacterium</taxon>
    </lineage>
</organism>
<dbReference type="PANTHER" id="PTHR43829:SF9">
    <property type="entry name" value="AQUAPORIN-9"/>
    <property type="match status" value="1"/>
</dbReference>
<evidence type="ECO:0000313" key="10">
    <source>
        <dbReference type="Proteomes" id="UP000824156"/>
    </source>
</evidence>
<dbReference type="GO" id="GO:0015254">
    <property type="term" value="F:glycerol channel activity"/>
    <property type="evidence" value="ECO:0007669"/>
    <property type="project" value="TreeGrafter"/>
</dbReference>
<feature type="transmembrane region" description="Helical" evidence="8">
    <location>
        <begin position="39"/>
        <end position="62"/>
    </location>
</feature>
<dbReference type="Gene3D" id="1.20.1080.10">
    <property type="entry name" value="Glycerol uptake facilitator protein"/>
    <property type="match status" value="1"/>
</dbReference>
<feature type="transmembrane region" description="Helical" evidence="8">
    <location>
        <begin position="172"/>
        <end position="192"/>
    </location>
</feature>
<evidence type="ECO:0000256" key="5">
    <source>
        <dbReference type="ARBA" id="ARBA00022989"/>
    </source>
</evidence>